<gene>
    <name evidence="8" type="ORF">H4687_000091</name>
</gene>
<dbReference type="InterPro" id="IPR027387">
    <property type="entry name" value="Cytb/b6-like_sf"/>
</dbReference>
<feature type="domain" description="Cytochrome b/b6 N-terminal region profile" evidence="7">
    <location>
        <begin position="1"/>
        <end position="83"/>
    </location>
</feature>
<evidence type="ECO:0000256" key="3">
    <source>
        <dbReference type="ARBA" id="ARBA00016116"/>
    </source>
</evidence>
<keyword evidence="6" id="KW-1133">Transmembrane helix</keyword>
<evidence type="ECO:0000256" key="6">
    <source>
        <dbReference type="SAM" id="Phobius"/>
    </source>
</evidence>
<sequence>MSVVPFQSRACNAPSGPRPARSLLILILTGVYLTLFFHPSTTEVAYHGSYIPLQGQMMSEAYKSTLDISFDIRGGLLIRQLHR</sequence>
<evidence type="ECO:0000256" key="1">
    <source>
        <dbReference type="ARBA" id="ARBA00001971"/>
    </source>
</evidence>
<dbReference type="EMBL" id="JADBGF010000001">
    <property type="protein sequence ID" value="MBE1593962.1"/>
    <property type="molecule type" value="Genomic_DNA"/>
</dbReference>
<name>A0A8I0TN90_9ACTN</name>
<organism evidence="8 9">
    <name type="scientific">Streptomyces stelliscabiei</name>
    <dbReference type="NCBI Taxonomy" id="146820"/>
    <lineage>
        <taxon>Bacteria</taxon>
        <taxon>Bacillati</taxon>
        <taxon>Actinomycetota</taxon>
        <taxon>Actinomycetes</taxon>
        <taxon>Kitasatosporales</taxon>
        <taxon>Streptomycetaceae</taxon>
        <taxon>Streptomyces</taxon>
    </lineage>
</organism>
<dbReference type="Proteomes" id="UP000629287">
    <property type="component" value="Unassembled WGS sequence"/>
</dbReference>
<dbReference type="GO" id="GO:0008121">
    <property type="term" value="F:quinol-cytochrome-c reductase activity"/>
    <property type="evidence" value="ECO:0007669"/>
    <property type="project" value="UniProtKB-EC"/>
</dbReference>
<dbReference type="GO" id="GO:0016020">
    <property type="term" value="C:membrane"/>
    <property type="evidence" value="ECO:0007669"/>
    <property type="project" value="InterPro"/>
</dbReference>
<dbReference type="EC" id="7.1.1.8" evidence="2"/>
<evidence type="ECO:0000259" key="7">
    <source>
        <dbReference type="PROSITE" id="PS51002"/>
    </source>
</evidence>
<keyword evidence="6" id="KW-0812">Transmembrane</keyword>
<feature type="transmembrane region" description="Helical" evidence="6">
    <location>
        <begin position="20"/>
        <end position="37"/>
    </location>
</feature>
<evidence type="ECO:0000313" key="8">
    <source>
        <dbReference type="EMBL" id="MBE1593962.1"/>
    </source>
</evidence>
<proteinExistence type="predicted"/>
<comment type="cofactor">
    <cofactor evidence="1">
        <name>heme</name>
        <dbReference type="ChEBI" id="CHEBI:30413"/>
    </cofactor>
</comment>
<dbReference type="InterPro" id="IPR005797">
    <property type="entry name" value="Cyt_b/b6_N"/>
</dbReference>
<comment type="catalytic activity">
    <reaction evidence="4">
        <text>a quinol + 2 Fe(III)-[cytochrome c](out) = a quinone + 2 Fe(II)-[cytochrome c](out) + 2 H(+)(out)</text>
        <dbReference type="Rhea" id="RHEA:11484"/>
        <dbReference type="Rhea" id="RHEA-COMP:10350"/>
        <dbReference type="Rhea" id="RHEA-COMP:14399"/>
        <dbReference type="ChEBI" id="CHEBI:15378"/>
        <dbReference type="ChEBI" id="CHEBI:24646"/>
        <dbReference type="ChEBI" id="CHEBI:29033"/>
        <dbReference type="ChEBI" id="CHEBI:29034"/>
        <dbReference type="ChEBI" id="CHEBI:132124"/>
        <dbReference type="EC" id="7.1.1.8"/>
    </reaction>
</comment>
<accession>A0A8I0TN90</accession>
<evidence type="ECO:0000256" key="2">
    <source>
        <dbReference type="ARBA" id="ARBA00012951"/>
    </source>
</evidence>
<dbReference type="PROSITE" id="PS51002">
    <property type="entry name" value="CYTB_NTER"/>
    <property type="match status" value="1"/>
</dbReference>
<evidence type="ECO:0000256" key="5">
    <source>
        <dbReference type="ARBA" id="ARBA00029568"/>
    </source>
</evidence>
<evidence type="ECO:0000313" key="9">
    <source>
        <dbReference type="Proteomes" id="UP000629287"/>
    </source>
</evidence>
<dbReference type="InterPro" id="IPR016174">
    <property type="entry name" value="Di-haem_cyt_TM"/>
</dbReference>
<dbReference type="SUPFAM" id="SSF81342">
    <property type="entry name" value="Transmembrane di-heme cytochromes"/>
    <property type="match status" value="1"/>
</dbReference>
<comment type="caution">
    <text evidence="8">The sequence shown here is derived from an EMBL/GenBank/DDBJ whole genome shotgun (WGS) entry which is preliminary data.</text>
</comment>
<dbReference type="GO" id="GO:0022904">
    <property type="term" value="P:respiratory electron transport chain"/>
    <property type="evidence" value="ECO:0007669"/>
    <property type="project" value="InterPro"/>
</dbReference>
<dbReference type="Gene3D" id="1.20.810.10">
    <property type="entry name" value="Cytochrome Bc1 Complex, Chain C"/>
    <property type="match status" value="1"/>
</dbReference>
<reference evidence="8 9" key="1">
    <citation type="submission" date="2020-10" db="EMBL/GenBank/DDBJ databases">
        <title>Sequencing the genomes of 1000 actinobacteria strains.</title>
        <authorList>
            <person name="Klenk H.-P."/>
        </authorList>
    </citation>
    <scope>NUCLEOTIDE SEQUENCE [LARGE SCALE GENOMIC DNA]</scope>
    <source>
        <strain evidence="8 9">DSM 41803</strain>
    </source>
</reference>
<evidence type="ECO:0000256" key="4">
    <source>
        <dbReference type="ARBA" id="ARBA00029351"/>
    </source>
</evidence>
<keyword evidence="6" id="KW-0472">Membrane</keyword>
<keyword evidence="9" id="KW-1185">Reference proteome</keyword>
<dbReference type="GO" id="GO:0016491">
    <property type="term" value="F:oxidoreductase activity"/>
    <property type="evidence" value="ECO:0007669"/>
    <property type="project" value="InterPro"/>
</dbReference>
<protein>
    <recommendedName>
        <fullName evidence="3">Cytochrome bc1 complex cytochrome b subunit</fullName>
        <ecNumber evidence="2">7.1.1.8</ecNumber>
    </recommendedName>
    <alternativeName>
        <fullName evidence="5">Cytochrome bc1 reductase complex subunit QcrB</fullName>
    </alternativeName>
</protein>
<dbReference type="AlphaFoldDB" id="A0A8I0TN90"/>